<dbReference type="EMBL" id="GGEC01072663">
    <property type="protein sequence ID" value="MBX53147.1"/>
    <property type="molecule type" value="Transcribed_RNA"/>
</dbReference>
<name>A0A2P2PEH4_RHIMU</name>
<accession>A0A2P2PEH4</accession>
<proteinExistence type="predicted"/>
<evidence type="ECO:0000313" key="2">
    <source>
        <dbReference type="EMBL" id="MBX53147.1"/>
    </source>
</evidence>
<feature type="region of interest" description="Disordered" evidence="1">
    <location>
        <begin position="1"/>
        <end position="22"/>
    </location>
</feature>
<organism evidence="2">
    <name type="scientific">Rhizophora mucronata</name>
    <name type="common">Asiatic mangrove</name>
    <dbReference type="NCBI Taxonomy" id="61149"/>
    <lineage>
        <taxon>Eukaryota</taxon>
        <taxon>Viridiplantae</taxon>
        <taxon>Streptophyta</taxon>
        <taxon>Embryophyta</taxon>
        <taxon>Tracheophyta</taxon>
        <taxon>Spermatophyta</taxon>
        <taxon>Magnoliopsida</taxon>
        <taxon>eudicotyledons</taxon>
        <taxon>Gunneridae</taxon>
        <taxon>Pentapetalae</taxon>
        <taxon>rosids</taxon>
        <taxon>fabids</taxon>
        <taxon>Malpighiales</taxon>
        <taxon>Rhizophoraceae</taxon>
        <taxon>Rhizophora</taxon>
    </lineage>
</organism>
<sequence length="22" mass="2610">MPQRETGRSLEFQFLTTKLGRN</sequence>
<protein>
    <submittedName>
        <fullName evidence="2">Uncharacterized protein</fullName>
    </submittedName>
</protein>
<evidence type="ECO:0000256" key="1">
    <source>
        <dbReference type="SAM" id="MobiDB-lite"/>
    </source>
</evidence>
<dbReference type="AlphaFoldDB" id="A0A2P2PEH4"/>
<reference evidence="2" key="1">
    <citation type="submission" date="2018-02" db="EMBL/GenBank/DDBJ databases">
        <title>Rhizophora mucronata_Transcriptome.</title>
        <authorList>
            <person name="Meera S.P."/>
            <person name="Sreeshan A."/>
            <person name="Augustine A."/>
        </authorList>
    </citation>
    <scope>NUCLEOTIDE SEQUENCE</scope>
    <source>
        <tissue evidence="2">Leaf</tissue>
    </source>
</reference>